<dbReference type="InterPro" id="IPR003675">
    <property type="entry name" value="Rce1/LyrA-like_dom"/>
</dbReference>
<feature type="transmembrane region" description="Helical" evidence="1">
    <location>
        <begin position="25"/>
        <end position="43"/>
    </location>
</feature>
<feature type="transmembrane region" description="Helical" evidence="1">
    <location>
        <begin position="110"/>
        <end position="130"/>
    </location>
</feature>
<protein>
    <recommendedName>
        <fullName evidence="2">CAAX prenyl protease 2/Lysostaphin resistance protein A-like domain-containing protein</fullName>
    </recommendedName>
</protein>
<evidence type="ECO:0000256" key="1">
    <source>
        <dbReference type="SAM" id="Phobius"/>
    </source>
</evidence>
<dbReference type="PANTHER" id="PTHR35797">
    <property type="entry name" value="PROTEASE-RELATED"/>
    <property type="match status" value="1"/>
</dbReference>
<keyword evidence="1" id="KW-0812">Transmembrane</keyword>
<dbReference type="GO" id="GO:0080120">
    <property type="term" value="P:CAAX-box protein maturation"/>
    <property type="evidence" value="ECO:0007669"/>
    <property type="project" value="UniProtKB-ARBA"/>
</dbReference>
<feature type="transmembrane region" description="Helical" evidence="1">
    <location>
        <begin position="55"/>
        <end position="74"/>
    </location>
</feature>
<name>A0A0W8FDN0_9ZZZZ</name>
<evidence type="ECO:0000313" key="3">
    <source>
        <dbReference type="EMBL" id="KUG18984.1"/>
    </source>
</evidence>
<dbReference type="Pfam" id="PF02517">
    <property type="entry name" value="Rce1-like"/>
    <property type="match status" value="1"/>
</dbReference>
<evidence type="ECO:0000259" key="2">
    <source>
        <dbReference type="Pfam" id="PF02517"/>
    </source>
</evidence>
<dbReference type="PANTHER" id="PTHR35797:SF1">
    <property type="entry name" value="PROTEASE"/>
    <property type="match status" value="1"/>
</dbReference>
<feature type="domain" description="CAAX prenyl protease 2/Lysostaphin resistance protein A-like" evidence="2">
    <location>
        <begin position="2"/>
        <end position="93"/>
    </location>
</feature>
<keyword evidence="1" id="KW-1133">Transmembrane helix</keyword>
<accession>A0A0W8FDN0</accession>
<dbReference type="GO" id="GO:0004175">
    <property type="term" value="F:endopeptidase activity"/>
    <property type="evidence" value="ECO:0007669"/>
    <property type="project" value="UniProtKB-ARBA"/>
</dbReference>
<dbReference type="AlphaFoldDB" id="A0A0W8FDN0"/>
<keyword evidence="1" id="KW-0472">Membrane</keyword>
<dbReference type="EMBL" id="LNQE01001338">
    <property type="protein sequence ID" value="KUG18984.1"/>
    <property type="molecule type" value="Genomic_DNA"/>
</dbReference>
<comment type="caution">
    <text evidence="3">The sequence shown here is derived from an EMBL/GenBank/DDBJ whole genome shotgun (WGS) entry which is preliminary data.</text>
</comment>
<dbReference type="InterPro" id="IPR042150">
    <property type="entry name" value="MmRce1-like"/>
</dbReference>
<organism evidence="3">
    <name type="scientific">hydrocarbon metagenome</name>
    <dbReference type="NCBI Taxonomy" id="938273"/>
    <lineage>
        <taxon>unclassified sequences</taxon>
        <taxon>metagenomes</taxon>
        <taxon>ecological metagenomes</taxon>
    </lineage>
</organism>
<reference evidence="3" key="1">
    <citation type="journal article" date="2015" name="Proc. Natl. Acad. Sci. U.S.A.">
        <title>Networks of energetic and metabolic interactions define dynamics in microbial communities.</title>
        <authorList>
            <person name="Embree M."/>
            <person name="Liu J.K."/>
            <person name="Al-Bassam M.M."/>
            <person name="Zengler K."/>
        </authorList>
    </citation>
    <scope>NUCLEOTIDE SEQUENCE</scope>
</reference>
<gene>
    <name evidence="3" type="ORF">ASZ90_011300</name>
</gene>
<feature type="transmembrane region" description="Helical" evidence="1">
    <location>
        <begin position="80"/>
        <end position="98"/>
    </location>
</feature>
<proteinExistence type="predicted"/>
<sequence length="139" mass="15261">MFFIAAAGEELGYMGYDIDPMQERWNALAASLVMGLLWAPWHFPSMIQIGQTPALMAWGTLGTVGFRVLFVWLYNNTGKSVFACILVHAIANTSRSVFPGGRSAYELADGAIGYSLITITAVIVVFLWGAETLARFRYA</sequence>